<dbReference type="Proteomes" id="UP000095286">
    <property type="component" value="Unplaced"/>
</dbReference>
<sequence length="1377" mass="157906">MIFSDRISYSEKCLSLKSIEGTTQLDRLLLGYVFPFQFLFGIIGNSINLWIFASDTMRNRANDLLAAVSFCDLVFLILMIPHCLFQWDSVGRTIAFRYYYFYYKSELSAVANWISGSAIWLIFFITAERYLVVKCPLRPRIYWWNRRRLFLLCAIFICTFLITSYHHFEFDCQIVYFCNATQMKSFCYSAGSDEEYRNWDGKQNTTRDVSMLRRYYVRWSTVCNGLLMVLGPIIAVVILTFLLLKSLDKEEEYFSQPSESCCHRLSNAHIRQKRKITITVIAIASFFALTQGPSAVMSVWELFFNYPEQRVLIYTIMSITNELVIIGKTINFVLFCFSSAHFRRKCFAVIFKKFPALGRTSFAQRITSRRTSEYVTNRRGSHFSVDNDFDEFTVSGATASARAGSLRMQRIESKRLLGNKLPVLTEMPNECSSGEINDRVFKMKNYSLEPILKKFFYNYGKWVNRHRWACFIMPLILMPILGSGFIWINDLLLDDPAYTFTPIDARWKRELKAFTDIWPMNENKFIAGKSFEMKRFVNILIKSKDNGDVLRPQILDEIELLNQFIMNNISVKTNDAQYTLTYQDLCLNYDWKCGGNEHILMFKEMAQVGRVINLQYPKGGNADTPAYLGTALGDVVLNETDHTVITAHITQLFYFMKQESDKFMKYSSDFSYQVEDFLLHKFESDLIKVSFMHYQSLQDGLNENANSFAPNFVISFTTLFLFSIFCALVFRRGKNGKVIVDMVKSKPLVAVCGLFNTLLALVCAYGFLLLVGVRYNVLNTIIPFLIIAIGIDDMFIMNACWDQSSSSLSVEERMAEMMAHSAVAVSITNITDILSFTIGIYSSLPGISLFCIYAATSVVFCYAFVLTFFSGFTAIMGHAEKEGRHCLFGYKVIPSDEKSIKGSKVHELTLDNVRSIYIGDDVFPRTPMEVEKQVPPNEVSPGKIFSKSSQQSNILVKSHNNNNADDDEGEDGTAAIRRFFSDTYSPIILNDKMRWVILVCFALYLGGSYIGCSQFREGLEPKNLVTNSHYIAKYFEDMRLFWEQGPQLHVLVNEKVNFTDPKQREILVNLVEKFEHTEYTLPRRGTVFFFLEYLNYLNQLNAEPENTDKIWNIKLLKWLKYTGASTQWEQDIKYNANRTKIDSFRFEIAMKNMVTPNQHKLATSLLRDIADECKFKVEVYYEAFPFADQYLIILPSTLQNVGISLICMIIISFLLIPSVPSALIIVIMIISISVGVFGYMTFWGVNLDAVSMISLIMSIGFAVDLSAHIVYAFVASPGTDSKERVKAALAHLGWPIFQGASSTIAGISILYTVDAYIILTFFKTVWLTMFLGLIHGLVFIPVILSFIPISFFRIQSNDHEEHKVEPQEFNLKVHSTA</sequence>
<evidence type="ECO:0000313" key="1">
    <source>
        <dbReference type="Proteomes" id="UP000095286"/>
    </source>
</evidence>
<proteinExistence type="predicted"/>
<evidence type="ECO:0000313" key="2">
    <source>
        <dbReference type="WBParaSite" id="RSKR_0000855000.1"/>
    </source>
</evidence>
<name>A0AC35U7U8_9BILA</name>
<accession>A0AC35U7U8</accession>
<dbReference type="WBParaSite" id="RSKR_0000855000.1">
    <property type="protein sequence ID" value="RSKR_0000855000.1"/>
    <property type="gene ID" value="RSKR_0000855000"/>
</dbReference>
<organism evidence="1 2">
    <name type="scientific">Rhabditophanes sp. KR3021</name>
    <dbReference type="NCBI Taxonomy" id="114890"/>
    <lineage>
        <taxon>Eukaryota</taxon>
        <taxon>Metazoa</taxon>
        <taxon>Ecdysozoa</taxon>
        <taxon>Nematoda</taxon>
        <taxon>Chromadorea</taxon>
        <taxon>Rhabditida</taxon>
        <taxon>Tylenchina</taxon>
        <taxon>Panagrolaimomorpha</taxon>
        <taxon>Strongyloidoidea</taxon>
        <taxon>Alloionematidae</taxon>
        <taxon>Rhabditophanes</taxon>
    </lineage>
</organism>
<protein>
    <submittedName>
        <fullName evidence="2">G_PROTEIN_RECEP_F1_2 domain-containing protein</fullName>
    </submittedName>
</protein>
<reference evidence="2" key="1">
    <citation type="submission" date="2016-11" db="UniProtKB">
        <authorList>
            <consortium name="WormBaseParasite"/>
        </authorList>
    </citation>
    <scope>IDENTIFICATION</scope>
    <source>
        <strain evidence="2">KR3021</strain>
    </source>
</reference>